<sequence length="242" mass="28879">MSEQVQLNVWLDKYKREKYISIYKTLQTKYDTAMNTLFSDIEGRANEYKERLTDKYGTMYNYEVVDPGDVFEMIESDAYDFYQAEKLMEYNFHFSLLTTMYQMFEQQLRSFVYSELNHSWSPVRTGEFSKFGFNMGELKECYKLLNYDLTTTSPWGTIEILADLVNTYKHGDGRSAKRLYKKKPELFLKAYYGEERLMDQELTTNSEIVFDMEKIGFDSYANAIISFWEEFPEHLTSTYTFD</sequence>
<name>A0A4S3PVY4_9BACI</name>
<accession>A0A4S3PVY4</accession>
<dbReference type="RefSeq" id="WP_136378629.1">
    <property type="nucleotide sequence ID" value="NZ_SLUB01000006.1"/>
</dbReference>
<dbReference type="AlphaFoldDB" id="A0A4S3PVY4"/>
<protein>
    <submittedName>
        <fullName evidence="1">Uncharacterized protein</fullName>
    </submittedName>
</protein>
<organism evidence="1 2">
    <name type="scientific">Bacillus timonensis</name>
    <dbReference type="NCBI Taxonomy" id="1033734"/>
    <lineage>
        <taxon>Bacteria</taxon>
        <taxon>Bacillati</taxon>
        <taxon>Bacillota</taxon>
        <taxon>Bacilli</taxon>
        <taxon>Bacillales</taxon>
        <taxon>Bacillaceae</taxon>
        <taxon>Bacillus</taxon>
    </lineage>
</organism>
<evidence type="ECO:0000313" key="1">
    <source>
        <dbReference type="EMBL" id="THE13990.1"/>
    </source>
</evidence>
<comment type="caution">
    <text evidence="1">The sequence shown here is derived from an EMBL/GenBank/DDBJ whole genome shotgun (WGS) entry which is preliminary data.</text>
</comment>
<reference evidence="1 2" key="1">
    <citation type="journal article" date="2019" name="Indoor Air">
        <title>Impacts of indoor surface finishes on bacterial viability.</title>
        <authorList>
            <person name="Hu J."/>
            <person name="Maamar S.B."/>
            <person name="Glawe A.J."/>
            <person name="Gottel N."/>
            <person name="Gilbert J.A."/>
            <person name="Hartmann E.M."/>
        </authorList>
    </citation>
    <scope>NUCLEOTIDE SEQUENCE [LARGE SCALE GENOMIC DNA]</scope>
    <source>
        <strain evidence="1 2">AF060A6</strain>
    </source>
</reference>
<proteinExistence type="predicted"/>
<dbReference type="OrthoDB" id="1354489at2"/>
<evidence type="ECO:0000313" key="2">
    <source>
        <dbReference type="Proteomes" id="UP000306477"/>
    </source>
</evidence>
<dbReference type="EMBL" id="SLUB01000006">
    <property type="protein sequence ID" value="THE13990.1"/>
    <property type="molecule type" value="Genomic_DNA"/>
</dbReference>
<gene>
    <name evidence="1" type="ORF">E1I69_05670</name>
</gene>
<dbReference type="Proteomes" id="UP000306477">
    <property type="component" value="Unassembled WGS sequence"/>
</dbReference>
<keyword evidence="2" id="KW-1185">Reference proteome</keyword>